<accession>A0A8S5TT29</accession>
<evidence type="ECO:0000313" key="1">
    <source>
        <dbReference type="EMBL" id="DAF85357.1"/>
    </source>
</evidence>
<organism evidence="1">
    <name type="scientific">Siphoviridae sp. ctojb20</name>
    <dbReference type="NCBI Taxonomy" id="2825672"/>
    <lineage>
        <taxon>Viruses</taxon>
        <taxon>Duplodnaviria</taxon>
        <taxon>Heunggongvirae</taxon>
        <taxon>Uroviricota</taxon>
        <taxon>Caudoviricetes</taxon>
    </lineage>
</organism>
<protein>
    <submittedName>
        <fullName evidence="1">Uncharacterized protein</fullName>
    </submittedName>
</protein>
<proteinExistence type="predicted"/>
<reference evidence="1" key="1">
    <citation type="journal article" date="2021" name="Proc. Natl. Acad. Sci. U.S.A.">
        <title>A Catalog of Tens of Thousands of Viruses from Human Metagenomes Reveals Hidden Associations with Chronic Diseases.</title>
        <authorList>
            <person name="Tisza M.J."/>
            <person name="Buck C.B."/>
        </authorList>
    </citation>
    <scope>NUCLEOTIDE SEQUENCE</scope>
    <source>
        <strain evidence="1">Ctojb20</strain>
    </source>
</reference>
<sequence length="41" mass="4682">MVCSEIDLLTSTNSFIKRLVANFVEVNKIRVCISILQKHAF</sequence>
<name>A0A8S5TT29_9CAUD</name>
<dbReference type="EMBL" id="BK015924">
    <property type="protein sequence ID" value="DAF85357.1"/>
    <property type="molecule type" value="Genomic_DNA"/>
</dbReference>